<evidence type="ECO:0000259" key="7">
    <source>
        <dbReference type="Pfam" id="PF02777"/>
    </source>
</evidence>
<comment type="similarity">
    <text evidence="1">Belongs to the iron/manganese superoxide dismutase family.</text>
</comment>
<dbReference type="InterPro" id="IPR019831">
    <property type="entry name" value="Mn/Fe_SOD_N"/>
</dbReference>
<evidence type="ECO:0000313" key="9">
    <source>
        <dbReference type="Proteomes" id="UP000271031"/>
    </source>
</evidence>
<dbReference type="Gene3D" id="1.10.287.990">
    <property type="entry name" value="Fe,Mn superoxide dismutase (SOD) domain"/>
    <property type="match status" value="1"/>
</dbReference>
<keyword evidence="9" id="KW-1185">Reference proteome</keyword>
<proteinExistence type="inferred from homology"/>
<feature type="coiled-coil region" evidence="5">
    <location>
        <begin position="28"/>
        <end position="55"/>
    </location>
</feature>
<dbReference type="InterPro" id="IPR001189">
    <property type="entry name" value="Mn/Fe_SOD"/>
</dbReference>
<dbReference type="PANTHER" id="PTHR11404">
    <property type="entry name" value="SUPEROXIDE DISMUTASE 2"/>
    <property type="match status" value="1"/>
</dbReference>
<dbReference type="InterPro" id="IPR050265">
    <property type="entry name" value="Fe/Mn_Superoxide_Dismutase"/>
</dbReference>
<organism evidence="8 9">
    <name type="scientific">Brevibacillus fluminis</name>
    <dbReference type="NCBI Taxonomy" id="511487"/>
    <lineage>
        <taxon>Bacteria</taxon>
        <taxon>Bacillati</taxon>
        <taxon>Bacillota</taxon>
        <taxon>Bacilli</taxon>
        <taxon>Bacillales</taxon>
        <taxon>Paenibacillaceae</taxon>
        <taxon>Brevibacillus</taxon>
    </lineage>
</organism>
<reference evidence="8 9" key="1">
    <citation type="submission" date="2018-10" db="EMBL/GenBank/DDBJ databases">
        <title>Phylogenomics of Brevibacillus.</title>
        <authorList>
            <person name="Dunlap C."/>
        </authorList>
    </citation>
    <scope>NUCLEOTIDE SEQUENCE [LARGE SCALE GENOMIC DNA]</scope>
    <source>
        <strain evidence="8 9">JCM 15716</strain>
    </source>
</reference>
<dbReference type="AlphaFoldDB" id="A0A3M8DTP4"/>
<dbReference type="PRINTS" id="PR01703">
    <property type="entry name" value="MNSODISMTASE"/>
</dbReference>
<protein>
    <recommendedName>
        <fullName evidence="2">superoxide dismutase</fullName>
        <ecNumber evidence="2">1.15.1.1</ecNumber>
    </recommendedName>
</protein>
<evidence type="ECO:0000313" key="8">
    <source>
        <dbReference type="EMBL" id="RNB90731.1"/>
    </source>
</evidence>
<dbReference type="SUPFAM" id="SSF46609">
    <property type="entry name" value="Fe,Mn superoxide dismutase (SOD), N-terminal domain"/>
    <property type="match status" value="1"/>
</dbReference>
<evidence type="ECO:0000256" key="5">
    <source>
        <dbReference type="SAM" id="Coils"/>
    </source>
</evidence>
<evidence type="ECO:0000256" key="1">
    <source>
        <dbReference type="ARBA" id="ARBA00008714"/>
    </source>
</evidence>
<keyword evidence="4" id="KW-0560">Oxidoreductase</keyword>
<name>A0A3M8DTP4_9BACL</name>
<dbReference type="EC" id="1.15.1.1" evidence="2"/>
<evidence type="ECO:0000259" key="6">
    <source>
        <dbReference type="Pfam" id="PF00081"/>
    </source>
</evidence>
<dbReference type="EMBL" id="RHHQ01000007">
    <property type="protein sequence ID" value="RNB90731.1"/>
    <property type="molecule type" value="Genomic_DNA"/>
</dbReference>
<dbReference type="Pfam" id="PF02777">
    <property type="entry name" value="Sod_Fe_C"/>
    <property type="match status" value="1"/>
</dbReference>
<dbReference type="Pfam" id="PF00081">
    <property type="entry name" value="Sod_Fe_N"/>
    <property type="match status" value="1"/>
</dbReference>
<dbReference type="PANTHER" id="PTHR11404:SF6">
    <property type="entry name" value="SUPEROXIDE DISMUTASE [MN], MITOCHONDRIAL"/>
    <property type="match status" value="1"/>
</dbReference>
<dbReference type="Gene3D" id="3.55.40.20">
    <property type="entry name" value="Iron/manganese superoxide dismutase, C-terminal domain"/>
    <property type="match status" value="1"/>
</dbReference>
<evidence type="ECO:0000256" key="2">
    <source>
        <dbReference type="ARBA" id="ARBA00012682"/>
    </source>
</evidence>
<dbReference type="PROSITE" id="PS00088">
    <property type="entry name" value="SOD_MN"/>
    <property type="match status" value="1"/>
</dbReference>
<dbReference type="SUPFAM" id="SSF54719">
    <property type="entry name" value="Fe,Mn superoxide dismutase (SOD), C-terminal domain"/>
    <property type="match status" value="1"/>
</dbReference>
<gene>
    <name evidence="8" type="ORF">EDM56_08380</name>
</gene>
<sequence length="294" mass="33998">MPISAQQLRKFENVFQQIGQQASVALAKNASEEELRRLSDKAESVQTQFQQVLQRVQQRNGAEQSPKAQLQQASYQQPRAEAVVHRPVPIGGHKLPPLPYAYDALEPFIDAETMRLHHSKHHQSYVDGLNKAETALQKARSSGDFDLLKHWERELAFNGAGHNLHTLFWTSMRPEGNKQPEGDLNKQLERDFGGFAPFRQQFSQAAEKVEGGGWAILVWSPRAQRLEILQAEKHQNLSQWDAVPLLPLDVWEHAYYLSYQNNRPRYVDAWWNVVNWDAVQNRFDDARQLRWTPY</sequence>
<feature type="domain" description="Manganese/iron superoxide dismutase N-terminal" evidence="6">
    <location>
        <begin position="93"/>
        <end position="172"/>
    </location>
</feature>
<evidence type="ECO:0000256" key="3">
    <source>
        <dbReference type="ARBA" id="ARBA00022723"/>
    </source>
</evidence>
<dbReference type="GO" id="GO:0046872">
    <property type="term" value="F:metal ion binding"/>
    <property type="evidence" value="ECO:0007669"/>
    <property type="project" value="UniProtKB-KW"/>
</dbReference>
<dbReference type="FunFam" id="3.55.40.20:FF:000004">
    <property type="entry name" value="Superoxide dismutase [Fe]"/>
    <property type="match status" value="1"/>
</dbReference>
<dbReference type="GO" id="GO:0004784">
    <property type="term" value="F:superoxide dismutase activity"/>
    <property type="evidence" value="ECO:0007669"/>
    <property type="project" value="UniProtKB-EC"/>
</dbReference>
<accession>A0A3M8DTP4</accession>
<comment type="caution">
    <text evidence="8">The sequence shown here is derived from an EMBL/GenBank/DDBJ whole genome shotgun (WGS) entry which is preliminary data.</text>
</comment>
<keyword evidence="3" id="KW-0479">Metal-binding</keyword>
<feature type="domain" description="Manganese/iron superoxide dismutase C-terminal" evidence="7">
    <location>
        <begin position="180"/>
        <end position="282"/>
    </location>
</feature>
<dbReference type="InterPro" id="IPR036314">
    <property type="entry name" value="SOD_C_sf"/>
</dbReference>
<dbReference type="InterPro" id="IPR019832">
    <property type="entry name" value="Mn/Fe_SOD_C"/>
</dbReference>
<dbReference type="FunFam" id="1.10.287.990:FF:000001">
    <property type="entry name" value="Superoxide dismutase"/>
    <property type="match status" value="1"/>
</dbReference>
<dbReference type="InterPro" id="IPR019833">
    <property type="entry name" value="Mn/Fe_SOD_BS"/>
</dbReference>
<keyword evidence="5" id="KW-0175">Coiled coil</keyword>
<evidence type="ECO:0000256" key="4">
    <source>
        <dbReference type="ARBA" id="ARBA00023002"/>
    </source>
</evidence>
<dbReference type="InterPro" id="IPR036324">
    <property type="entry name" value="Mn/Fe_SOD_N_sf"/>
</dbReference>
<dbReference type="Proteomes" id="UP000271031">
    <property type="component" value="Unassembled WGS sequence"/>
</dbReference>
<dbReference type="OrthoDB" id="9803125at2"/>